<dbReference type="EMBL" id="KX943347">
    <property type="protein sequence ID" value="APX39220.1"/>
    <property type="molecule type" value="Genomic_DNA"/>
</dbReference>
<keyword evidence="7 12" id="KW-0375">Hydrogen ion transport</keyword>
<evidence type="ECO:0000256" key="7">
    <source>
        <dbReference type="ARBA" id="ARBA00022781"/>
    </source>
</evidence>
<geneLocation type="mitochondrion" evidence="14"/>
<proteinExistence type="inferred from homology"/>
<dbReference type="AlphaFoldDB" id="A0A1P8NM36"/>
<feature type="transmembrane region" description="Helical" evidence="13">
    <location>
        <begin position="12"/>
        <end position="34"/>
    </location>
</feature>
<evidence type="ECO:0000256" key="6">
    <source>
        <dbReference type="ARBA" id="ARBA00022692"/>
    </source>
</evidence>
<reference evidence="14" key="1">
    <citation type="journal article" date="2015" name="Methods Ecol Evol">
        <title>Validating the power of mitochondrial metagenomics for community ecology and phylogenetics of complex assemblages.</title>
        <authorList>
            <person name="Gomez-Rodriguez C."/>
            <person name="Crampton-Platt A."/>
            <person name="Timmermans M.J.T.N."/>
            <person name="Baselga A."/>
            <person name="Vogler A.P."/>
        </authorList>
    </citation>
    <scope>NUCLEOTIDE SEQUENCE</scope>
</reference>
<evidence type="ECO:0000256" key="10">
    <source>
        <dbReference type="ARBA" id="ARBA00023128"/>
    </source>
</evidence>
<evidence type="ECO:0000256" key="4">
    <source>
        <dbReference type="ARBA" id="ARBA00022448"/>
    </source>
</evidence>
<evidence type="ECO:0000256" key="8">
    <source>
        <dbReference type="ARBA" id="ARBA00022989"/>
    </source>
</evidence>
<evidence type="ECO:0000256" key="11">
    <source>
        <dbReference type="ARBA" id="ARBA00023136"/>
    </source>
</evidence>
<comment type="subunit">
    <text evidence="3">F-type ATPases have 2 components, CF(1) - the catalytic core - and CF(0) - the membrane proton channel.</text>
</comment>
<gene>
    <name evidence="14" type="primary">atp8</name>
</gene>
<keyword evidence="10 12" id="KW-0496">Mitochondrion</keyword>
<sequence length="52" mass="6599">MPQMMPLNWMPLFLTFIFVLMMINIINYFNFNYLNKDNLNIKKNTIYYIWKW</sequence>
<keyword evidence="6 12" id="KW-0812">Transmembrane</keyword>
<evidence type="ECO:0000256" key="12">
    <source>
        <dbReference type="RuleBase" id="RU003661"/>
    </source>
</evidence>
<evidence type="ECO:0000256" key="1">
    <source>
        <dbReference type="ARBA" id="ARBA00004304"/>
    </source>
</evidence>
<name>A0A1P8NM36_CHRAR</name>
<keyword evidence="9 12" id="KW-0406">Ion transport</keyword>
<evidence type="ECO:0000256" key="13">
    <source>
        <dbReference type="SAM" id="Phobius"/>
    </source>
</evidence>
<dbReference type="GO" id="GO:0031966">
    <property type="term" value="C:mitochondrial membrane"/>
    <property type="evidence" value="ECO:0007669"/>
    <property type="project" value="UniProtKB-SubCell"/>
</dbReference>
<organism evidence="14">
    <name type="scientific">Chrysolina americana</name>
    <name type="common">Rosemary beetle</name>
    <name type="synonym">Chrysomela americana</name>
    <dbReference type="NCBI Taxonomy" id="75506"/>
    <lineage>
        <taxon>Eukaryota</taxon>
        <taxon>Metazoa</taxon>
        <taxon>Ecdysozoa</taxon>
        <taxon>Arthropoda</taxon>
        <taxon>Hexapoda</taxon>
        <taxon>Insecta</taxon>
        <taxon>Pterygota</taxon>
        <taxon>Neoptera</taxon>
        <taxon>Endopterygota</taxon>
        <taxon>Coleoptera</taxon>
        <taxon>Polyphaga</taxon>
        <taxon>Cucujiformia</taxon>
        <taxon>Chrysomeloidea</taxon>
        <taxon>Chrysomelidae</taxon>
        <taxon>Chrysomelinae</taxon>
        <taxon>Chrysomelini</taxon>
        <taxon>Chrysolina</taxon>
    </lineage>
</organism>
<dbReference type="GO" id="GO:0015078">
    <property type="term" value="F:proton transmembrane transporter activity"/>
    <property type="evidence" value="ECO:0007669"/>
    <property type="project" value="InterPro"/>
</dbReference>
<keyword evidence="8 13" id="KW-1133">Transmembrane helix</keyword>
<reference evidence="14" key="2">
    <citation type="submission" date="2016-10" db="EMBL/GenBank/DDBJ databases">
        <authorList>
            <person name="Gomez-Rodriguez C."/>
            <person name="Crampton-Platt A."/>
            <person name="Timmermans M.J.T.N."/>
            <person name="Baselga A."/>
            <person name="Vogler A.P."/>
        </authorList>
    </citation>
    <scope>NUCLEOTIDE SEQUENCE</scope>
</reference>
<accession>A0A1P8NM36</accession>
<dbReference type="Pfam" id="PF00895">
    <property type="entry name" value="ATP-synt_8"/>
    <property type="match status" value="1"/>
</dbReference>
<evidence type="ECO:0000256" key="3">
    <source>
        <dbReference type="ARBA" id="ARBA00011291"/>
    </source>
</evidence>
<protein>
    <recommendedName>
        <fullName evidence="12">ATP synthase complex subunit 8</fullName>
    </recommendedName>
</protein>
<comment type="similarity">
    <text evidence="2 12">Belongs to the ATPase protein 8 family.</text>
</comment>
<evidence type="ECO:0000256" key="5">
    <source>
        <dbReference type="ARBA" id="ARBA00022547"/>
    </source>
</evidence>
<evidence type="ECO:0000313" key="14">
    <source>
        <dbReference type="EMBL" id="APX39220.1"/>
    </source>
</evidence>
<keyword evidence="4 12" id="KW-0813">Transport</keyword>
<evidence type="ECO:0000256" key="9">
    <source>
        <dbReference type="ARBA" id="ARBA00023065"/>
    </source>
</evidence>
<dbReference type="InterPro" id="IPR001421">
    <property type="entry name" value="ATP8_metazoa"/>
</dbReference>
<dbReference type="GO" id="GO:0015986">
    <property type="term" value="P:proton motive force-driven ATP synthesis"/>
    <property type="evidence" value="ECO:0007669"/>
    <property type="project" value="InterPro"/>
</dbReference>
<dbReference type="GO" id="GO:0045259">
    <property type="term" value="C:proton-transporting ATP synthase complex"/>
    <property type="evidence" value="ECO:0007669"/>
    <property type="project" value="UniProtKB-KW"/>
</dbReference>
<keyword evidence="5 12" id="KW-0138">CF(0)</keyword>
<keyword evidence="11 13" id="KW-0472">Membrane</keyword>
<evidence type="ECO:0000256" key="2">
    <source>
        <dbReference type="ARBA" id="ARBA00008892"/>
    </source>
</evidence>
<comment type="subcellular location">
    <subcellularLocation>
        <location evidence="1 12">Mitochondrion membrane</location>
        <topology evidence="1 12">Single-pass membrane protein</topology>
    </subcellularLocation>
</comment>